<protein>
    <recommendedName>
        <fullName evidence="4">WW domain-containing protein</fullName>
    </recommendedName>
</protein>
<evidence type="ECO:0000313" key="3">
    <source>
        <dbReference type="Proteomes" id="UP000308730"/>
    </source>
</evidence>
<reference evidence="2 3" key="1">
    <citation type="submission" date="2019-02" db="EMBL/GenBank/DDBJ databases">
        <title>Genome sequencing of the rare red list fungi Antrodiella citrinella (Flaviporus citrinellus).</title>
        <authorList>
            <person name="Buettner E."/>
            <person name="Kellner H."/>
        </authorList>
    </citation>
    <scope>NUCLEOTIDE SEQUENCE [LARGE SCALE GENOMIC DNA]</scope>
    <source>
        <strain evidence="2 3">DSM 108506</strain>
    </source>
</reference>
<dbReference type="Proteomes" id="UP000308730">
    <property type="component" value="Unassembled WGS sequence"/>
</dbReference>
<feature type="compositionally biased region" description="Low complexity" evidence="1">
    <location>
        <begin position="62"/>
        <end position="75"/>
    </location>
</feature>
<proteinExistence type="predicted"/>
<feature type="region of interest" description="Disordered" evidence="1">
    <location>
        <begin position="37"/>
        <end position="122"/>
    </location>
</feature>
<name>A0A4V3XJ95_9APHY</name>
<comment type="caution">
    <text evidence="2">The sequence shown here is derived from an EMBL/GenBank/DDBJ whole genome shotgun (WGS) entry which is preliminary data.</text>
</comment>
<dbReference type="EMBL" id="SGPM01000028">
    <property type="protein sequence ID" value="THH32173.1"/>
    <property type="molecule type" value="Genomic_DNA"/>
</dbReference>
<feature type="compositionally biased region" description="Low complexity" evidence="1">
    <location>
        <begin position="94"/>
        <end position="116"/>
    </location>
</feature>
<feature type="compositionally biased region" description="Pro residues" evidence="1">
    <location>
        <begin position="44"/>
        <end position="59"/>
    </location>
</feature>
<dbReference type="OrthoDB" id="2367685at2759"/>
<sequence length="200" mass="21117">MSSQPPLFDANGRPVNPDRRELPYGWIEQYDKNVLTHAEGPASFAPPPFAPPPPPPPPQSRGYPYSQGPYAQQGPPQGGWGYQGPPPGYGQGNWGPPQGQSWGAPQGSYGYQQGPPQGYPAGPPAQQVVIINEDDRDRDRYDGYDNGYRHHGGGGGGLGLGLAAGGAGLLGGVLLGEALENNNNNSFDQGFIDGEMMGMF</sequence>
<dbReference type="AlphaFoldDB" id="A0A4V3XJ95"/>
<evidence type="ECO:0000313" key="2">
    <source>
        <dbReference type="EMBL" id="THH32173.1"/>
    </source>
</evidence>
<evidence type="ECO:0000256" key="1">
    <source>
        <dbReference type="SAM" id="MobiDB-lite"/>
    </source>
</evidence>
<organism evidence="2 3">
    <name type="scientific">Antrodiella citrinella</name>
    <dbReference type="NCBI Taxonomy" id="2447956"/>
    <lineage>
        <taxon>Eukaryota</taxon>
        <taxon>Fungi</taxon>
        <taxon>Dikarya</taxon>
        <taxon>Basidiomycota</taxon>
        <taxon>Agaricomycotina</taxon>
        <taxon>Agaricomycetes</taxon>
        <taxon>Polyporales</taxon>
        <taxon>Steccherinaceae</taxon>
        <taxon>Antrodiella</taxon>
    </lineage>
</organism>
<keyword evidence="3" id="KW-1185">Reference proteome</keyword>
<evidence type="ECO:0008006" key="4">
    <source>
        <dbReference type="Google" id="ProtNLM"/>
    </source>
</evidence>
<gene>
    <name evidence="2" type="ORF">EUX98_g2038</name>
</gene>
<feature type="region of interest" description="Disordered" evidence="1">
    <location>
        <begin position="1"/>
        <end position="24"/>
    </location>
</feature>
<accession>A0A4V3XJ95</accession>